<reference evidence="10 11" key="1">
    <citation type="journal article" date="2016" name="Nat. Commun.">
        <title>Thousands of microbial genomes shed light on interconnected biogeochemical processes in an aquifer system.</title>
        <authorList>
            <person name="Anantharaman K."/>
            <person name="Brown C.T."/>
            <person name="Hug L.A."/>
            <person name="Sharon I."/>
            <person name="Castelle C.J."/>
            <person name="Probst A.J."/>
            <person name="Thomas B.C."/>
            <person name="Singh A."/>
            <person name="Wilkins M.J."/>
            <person name="Karaoz U."/>
            <person name="Brodie E.L."/>
            <person name="Williams K.H."/>
            <person name="Hubbard S.S."/>
            <person name="Banfield J.F."/>
        </authorList>
    </citation>
    <scope>NUCLEOTIDE SEQUENCE [LARGE SCALE GENOMIC DNA]</scope>
</reference>
<dbReference type="Gene3D" id="1.20.120.1220">
    <property type="match status" value="1"/>
</dbReference>
<dbReference type="Proteomes" id="UP000177629">
    <property type="component" value="Unassembled WGS sequence"/>
</dbReference>
<evidence type="ECO:0000256" key="4">
    <source>
        <dbReference type="ARBA" id="ARBA00022692"/>
    </source>
</evidence>
<dbReference type="GO" id="GO:0006465">
    <property type="term" value="P:signal peptide processing"/>
    <property type="evidence" value="ECO:0007669"/>
    <property type="project" value="TreeGrafter"/>
</dbReference>
<comment type="similarity">
    <text evidence="2">Belongs to the peptidase A24 family.</text>
</comment>
<comment type="subcellular location">
    <subcellularLocation>
        <location evidence="1">Cell membrane</location>
        <topology evidence="1">Multi-pass membrane protein</topology>
    </subcellularLocation>
</comment>
<evidence type="ECO:0000256" key="3">
    <source>
        <dbReference type="ARBA" id="ARBA00022475"/>
    </source>
</evidence>
<evidence type="ECO:0000256" key="2">
    <source>
        <dbReference type="ARBA" id="ARBA00005801"/>
    </source>
</evidence>
<feature type="transmembrane region" description="Helical" evidence="7">
    <location>
        <begin position="162"/>
        <end position="183"/>
    </location>
</feature>
<dbReference type="Pfam" id="PF06750">
    <property type="entry name" value="A24_N_bact"/>
    <property type="match status" value="1"/>
</dbReference>
<dbReference type="PANTHER" id="PTHR30487:SF0">
    <property type="entry name" value="PREPILIN LEADER PEPTIDASE_N-METHYLTRANSFERASE-RELATED"/>
    <property type="match status" value="1"/>
</dbReference>
<gene>
    <name evidence="10" type="ORF">A2806_03595</name>
</gene>
<feature type="transmembrane region" description="Helical" evidence="7">
    <location>
        <begin position="240"/>
        <end position="259"/>
    </location>
</feature>
<dbReference type="InterPro" id="IPR010627">
    <property type="entry name" value="Prepilin_pept_A24_N"/>
</dbReference>
<evidence type="ECO:0000259" key="9">
    <source>
        <dbReference type="Pfam" id="PF06750"/>
    </source>
</evidence>
<evidence type="ECO:0000256" key="1">
    <source>
        <dbReference type="ARBA" id="ARBA00004651"/>
    </source>
</evidence>
<dbReference type="GO" id="GO:0004190">
    <property type="term" value="F:aspartic-type endopeptidase activity"/>
    <property type="evidence" value="ECO:0007669"/>
    <property type="project" value="InterPro"/>
</dbReference>
<proteinExistence type="inferred from homology"/>
<comment type="caution">
    <text evidence="10">The sequence shown here is derived from an EMBL/GenBank/DDBJ whole genome shotgun (WGS) entry which is preliminary data.</text>
</comment>
<dbReference type="GO" id="GO:0005886">
    <property type="term" value="C:plasma membrane"/>
    <property type="evidence" value="ECO:0007669"/>
    <property type="project" value="UniProtKB-SubCell"/>
</dbReference>
<evidence type="ECO:0000259" key="8">
    <source>
        <dbReference type="Pfam" id="PF01478"/>
    </source>
</evidence>
<name>A0A1G2PJ71_9BACT</name>
<dbReference type="PANTHER" id="PTHR30487">
    <property type="entry name" value="TYPE 4 PREPILIN-LIKE PROTEINS LEADER PEPTIDE-PROCESSING ENZYME"/>
    <property type="match status" value="1"/>
</dbReference>
<feature type="transmembrane region" description="Helical" evidence="7">
    <location>
        <begin position="133"/>
        <end position="150"/>
    </location>
</feature>
<evidence type="ECO:0000313" key="10">
    <source>
        <dbReference type="EMBL" id="OHA47672.1"/>
    </source>
</evidence>
<evidence type="ECO:0008006" key="12">
    <source>
        <dbReference type="Google" id="ProtNLM"/>
    </source>
</evidence>
<dbReference type="AlphaFoldDB" id="A0A1G2PJ71"/>
<evidence type="ECO:0000313" key="11">
    <source>
        <dbReference type="Proteomes" id="UP000177629"/>
    </source>
</evidence>
<dbReference type="EMBL" id="MHSS01000015">
    <property type="protein sequence ID" value="OHA47672.1"/>
    <property type="molecule type" value="Genomic_DNA"/>
</dbReference>
<feature type="transmembrane region" description="Helical" evidence="7">
    <location>
        <begin position="100"/>
        <end position="121"/>
    </location>
</feature>
<dbReference type="InterPro" id="IPR000045">
    <property type="entry name" value="Prepilin_IV_endopep_pep"/>
</dbReference>
<organism evidence="10 11">
    <name type="scientific">Candidatus Terrybacteria bacterium RIFCSPHIGHO2_01_FULL_48_17</name>
    <dbReference type="NCBI Taxonomy" id="1802362"/>
    <lineage>
        <taxon>Bacteria</taxon>
        <taxon>Candidatus Terryibacteriota</taxon>
    </lineage>
</organism>
<dbReference type="STRING" id="1802362.A2806_03595"/>
<feature type="domain" description="Prepilin peptidase A24 N-terminal" evidence="9">
    <location>
        <begin position="11"/>
        <end position="92"/>
    </location>
</feature>
<evidence type="ECO:0000256" key="7">
    <source>
        <dbReference type="SAM" id="Phobius"/>
    </source>
</evidence>
<feature type="transmembrane region" description="Helical" evidence="7">
    <location>
        <begin position="195"/>
        <end position="228"/>
    </location>
</feature>
<keyword evidence="5 7" id="KW-1133">Transmembrane helix</keyword>
<dbReference type="Pfam" id="PF01478">
    <property type="entry name" value="Peptidase_A24"/>
    <property type="match status" value="1"/>
</dbReference>
<evidence type="ECO:0000256" key="6">
    <source>
        <dbReference type="ARBA" id="ARBA00023136"/>
    </source>
</evidence>
<evidence type="ECO:0000256" key="5">
    <source>
        <dbReference type="ARBA" id="ARBA00022989"/>
    </source>
</evidence>
<protein>
    <recommendedName>
        <fullName evidence="12">Prepilin peptidase</fullName>
    </recommendedName>
</protein>
<keyword evidence="3" id="KW-1003">Cell membrane</keyword>
<keyword evidence="6 7" id="KW-0472">Membrane</keyword>
<keyword evidence="4 7" id="KW-0812">Transmembrane</keyword>
<accession>A0A1G2PJ71</accession>
<dbReference type="InterPro" id="IPR050882">
    <property type="entry name" value="Prepilin_peptidase/N-MTase"/>
</dbReference>
<sequence length="270" mass="29664">MQELVSLFAFVYGAAIASFLDVVSERAVNHGPLTGRSHCPACGKKLLWWELVPIFSWLWLLGKCSQCRVLIPQRHLFEELGLGLLFGFSAWQIISDSSGAGEFTLLFFVLISFSGLALAFFADFRFYIIPDSAWITAVVGATGLVALRAFDVIEQRLLPPAFSQAGLGILLAVVFLAVFAMVSRGAWMGWGDVKLAVALGALVGYPLILFSLAFSFILGAFVGLALVMLRAKTLKQTIPFGPFLIIPPVVMYFVPEIWLRNLLAFFLFSN</sequence>
<feature type="domain" description="Prepilin type IV endopeptidase peptidase" evidence="8">
    <location>
        <begin position="111"/>
        <end position="224"/>
    </location>
</feature>